<name>A0AC35FMR3_9BILA</name>
<protein>
    <submittedName>
        <fullName evidence="2">Legumain</fullName>
    </submittedName>
</protein>
<sequence>MRLSLICLLIFIIGFVGSRPSDSNDDKLENIWAVLIAGSNGWYNYRHQSDISHAYHILLKHGVLPEKIIVLMYDDIAHNPQNPFMGKIYNRPHGDDVYKGVVIDYRGENVNSEVFLNVLKGNAEGNRKKGTGRVLKSKSNENVFIYYSDHGGTDILGMPEGLLSRKDLNEALYHMYENNMYKKLLFYLEACESGSMFEGLSPKMNIYAITASRHNESSWATFCDNDMKLPCLGDEFSVNWMHNTEFNDILFETVGGQVDDVVTTTKKSHVCQFGNTIVRNDMVSEYQGKEAKTVPPKNIQLESVFFDEVQSSAIDSRQVPLVMAERTLRRLGASPEMVTAKMTKYIEKRAEMTEFIHQTAQAVAPQSNLIKHVMTKIPKRITQIDCHDEAIKAFDQICAPFDRNPFAFKLSAAIANLCEVIRDSEPIISYFNKECSDGPIFYDVL</sequence>
<dbReference type="WBParaSite" id="PS1159_v2.g18689.t1">
    <property type="protein sequence ID" value="PS1159_v2.g18689.t1"/>
    <property type="gene ID" value="PS1159_v2.g18689"/>
</dbReference>
<evidence type="ECO:0000313" key="1">
    <source>
        <dbReference type="Proteomes" id="UP000887580"/>
    </source>
</evidence>
<proteinExistence type="predicted"/>
<dbReference type="Proteomes" id="UP000887580">
    <property type="component" value="Unplaced"/>
</dbReference>
<reference evidence="2" key="1">
    <citation type="submission" date="2022-11" db="UniProtKB">
        <authorList>
            <consortium name="WormBaseParasite"/>
        </authorList>
    </citation>
    <scope>IDENTIFICATION</scope>
</reference>
<accession>A0AC35FMR3</accession>
<evidence type="ECO:0000313" key="2">
    <source>
        <dbReference type="WBParaSite" id="PS1159_v2.g18689.t1"/>
    </source>
</evidence>
<organism evidence="1 2">
    <name type="scientific">Panagrolaimus sp. PS1159</name>
    <dbReference type="NCBI Taxonomy" id="55785"/>
    <lineage>
        <taxon>Eukaryota</taxon>
        <taxon>Metazoa</taxon>
        <taxon>Ecdysozoa</taxon>
        <taxon>Nematoda</taxon>
        <taxon>Chromadorea</taxon>
        <taxon>Rhabditida</taxon>
        <taxon>Tylenchina</taxon>
        <taxon>Panagrolaimomorpha</taxon>
        <taxon>Panagrolaimoidea</taxon>
        <taxon>Panagrolaimidae</taxon>
        <taxon>Panagrolaimus</taxon>
    </lineage>
</organism>